<accession>A0A7S3ICI3</accession>
<evidence type="ECO:0000256" key="2">
    <source>
        <dbReference type="ARBA" id="ARBA00022741"/>
    </source>
</evidence>
<dbReference type="Pfam" id="PF00217">
    <property type="entry name" value="ATP-gua_Ptrans"/>
    <property type="match status" value="1"/>
</dbReference>
<name>A0A7S3ICI3_9CILI</name>
<protein>
    <recommendedName>
        <fullName evidence="6">Phosphagen kinase C-terminal domain-containing protein</fullName>
    </recommendedName>
</protein>
<dbReference type="AlphaFoldDB" id="A0A7S3ICI3"/>
<evidence type="ECO:0000256" key="5">
    <source>
        <dbReference type="PROSITE-ProRule" id="PRU00843"/>
    </source>
</evidence>
<keyword evidence="1 5" id="KW-0808">Transferase</keyword>
<evidence type="ECO:0000256" key="1">
    <source>
        <dbReference type="ARBA" id="ARBA00022679"/>
    </source>
</evidence>
<feature type="binding site" evidence="5">
    <location>
        <begin position="129"/>
        <end position="134"/>
    </location>
    <ligand>
        <name>ATP</name>
        <dbReference type="ChEBI" id="CHEBI:30616"/>
    </ligand>
</feature>
<feature type="domain" description="Phosphagen kinase C-terminal" evidence="6">
    <location>
        <begin position="1"/>
        <end position="177"/>
    </location>
</feature>
<evidence type="ECO:0000256" key="4">
    <source>
        <dbReference type="ARBA" id="ARBA00022840"/>
    </source>
</evidence>
<dbReference type="PANTHER" id="PTHR11547:SF64">
    <property type="entry name" value="CHROMOSOME UNDETERMINED SCAFFOLD_51, WHOLE GENOME SHOTGUN SEQUENCE"/>
    <property type="match status" value="1"/>
</dbReference>
<dbReference type="PANTHER" id="PTHR11547">
    <property type="entry name" value="ARGININE OR CREATINE KINASE"/>
    <property type="match status" value="1"/>
</dbReference>
<dbReference type="GO" id="GO:0005615">
    <property type="term" value="C:extracellular space"/>
    <property type="evidence" value="ECO:0007669"/>
    <property type="project" value="TreeGrafter"/>
</dbReference>
<keyword evidence="3 5" id="KW-0418">Kinase</keyword>
<comment type="similarity">
    <text evidence="5">Belongs to the ATP:guanido phosphotransferase family.</text>
</comment>
<gene>
    <name evidence="7" type="ORF">AHAE1019_LOCUS530</name>
</gene>
<dbReference type="GO" id="GO:0004111">
    <property type="term" value="F:creatine kinase activity"/>
    <property type="evidence" value="ECO:0007669"/>
    <property type="project" value="InterPro"/>
</dbReference>
<dbReference type="InterPro" id="IPR000749">
    <property type="entry name" value="ATP-guanido_PTrfase"/>
</dbReference>
<comment type="caution">
    <text evidence="5">Lacks conserved residue(s) required for the propagation of feature annotation.</text>
</comment>
<reference evidence="7" key="1">
    <citation type="submission" date="2021-01" db="EMBL/GenBank/DDBJ databases">
        <authorList>
            <person name="Corre E."/>
            <person name="Pelletier E."/>
            <person name="Niang G."/>
            <person name="Scheremetjew M."/>
            <person name="Finn R."/>
            <person name="Kale V."/>
            <person name="Holt S."/>
            <person name="Cochrane G."/>
            <person name="Meng A."/>
            <person name="Brown T."/>
            <person name="Cohen L."/>
        </authorList>
    </citation>
    <scope>NUCLEOTIDE SEQUENCE</scope>
    <source>
        <strain evidence="7">AH6</strain>
    </source>
</reference>
<keyword evidence="2 5" id="KW-0547">Nucleotide-binding</keyword>
<dbReference type="GO" id="GO:0005524">
    <property type="term" value="F:ATP binding"/>
    <property type="evidence" value="ECO:0007669"/>
    <property type="project" value="UniProtKB-UniRule"/>
</dbReference>
<dbReference type="GO" id="GO:0046314">
    <property type="term" value="P:phosphocreatine biosynthetic process"/>
    <property type="evidence" value="ECO:0007669"/>
    <property type="project" value="InterPro"/>
</dbReference>
<feature type="binding site" evidence="5">
    <location>
        <begin position="98"/>
        <end position="102"/>
    </location>
    <ligand>
        <name>ATP</name>
        <dbReference type="ChEBI" id="CHEBI:30616"/>
    </ligand>
</feature>
<evidence type="ECO:0000259" key="6">
    <source>
        <dbReference type="PROSITE" id="PS51510"/>
    </source>
</evidence>
<proteinExistence type="inferred from homology"/>
<dbReference type="EMBL" id="HBIG01014665">
    <property type="protein sequence ID" value="CAE0319100.1"/>
    <property type="molecule type" value="Transcribed_RNA"/>
</dbReference>
<organism evidence="7">
    <name type="scientific">Anophryoides haemophila</name>
    <dbReference type="NCBI Taxonomy" id="46462"/>
    <lineage>
        <taxon>Eukaryota</taxon>
        <taxon>Sar</taxon>
        <taxon>Alveolata</taxon>
        <taxon>Ciliophora</taxon>
        <taxon>Intramacronucleata</taxon>
        <taxon>Oligohymenophorea</taxon>
        <taxon>Scuticociliatia</taxon>
        <taxon>Philasterida</taxon>
        <taxon>Glauconematidae</taxon>
        <taxon>Anophryoides</taxon>
    </lineage>
</organism>
<feature type="binding site" evidence="5">
    <location>
        <position position="45"/>
    </location>
    <ligand>
        <name>ATP</name>
        <dbReference type="ChEBI" id="CHEBI:30616"/>
    </ligand>
</feature>
<dbReference type="SUPFAM" id="SSF55931">
    <property type="entry name" value="Glutamine synthetase/guanido kinase"/>
    <property type="match status" value="1"/>
</dbReference>
<sequence length="181" mass="19316">MFKDMSKDSFLLTAGIAQDWPHGRGCYVSEDAGFIIWVGEEDHLRIMAMQKGTLLNKVFDRLKSAINVVEDLIPGGCAKSETIGVVTSCPTNAGTGMRASVHIPLPNLTKDGTDAKAKELCRPLGLSVRGLGGEHTAIGADGTVDISPSARFCISEAEIIVALYKGLQLLKEEEDKAGAEQ</sequence>
<evidence type="ECO:0000256" key="3">
    <source>
        <dbReference type="ARBA" id="ARBA00022777"/>
    </source>
</evidence>
<dbReference type="Gene3D" id="3.30.590.10">
    <property type="entry name" value="Glutamine synthetase/guanido kinase, catalytic domain"/>
    <property type="match status" value="1"/>
</dbReference>
<dbReference type="PROSITE" id="PS51510">
    <property type="entry name" value="PHOSPHAGEN_KINASE_C"/>
    <property type="match status" value="1"/>
</dbReference>
<dbReference type="InterPro" id="IPR022414">
    <property type="entry name" value="ATP-guanido_PTrfase_cat"/>
</dbReference>
<keyword evidence="4 5" id="KW-0067">ATP-binding</keyword>
<dbReference type="InterPro" id="IPR014746">
    <property type="entry name" value="Gln_synth/guanido_kin_cat_dom"/>
</dbReference>
<evidence type="ECO:0000313" key="7">
    <source>
        <dbReference type="EMBL" id="CAE0319100.1"/>
    </source>
</evidence>